<keyword evidence="2" id="KW-1133">Transmembrane helix</keyword>
<proteinExistence type="predicted"/>
<dbReference type="PANTHER" id="PTHR31605:SF2">
    <property type="entry name" value="GLYCEROL-3-PHOSPHATE O-ACYLTRANSFERASE 2"/>
    <property type="match status" value="1"/>
</dbReference>
<evidence type="ECO:0000313" key="5">
    <source>
        <dbReference type="Proteomes" id="UP001497600"/>
    </source>
</evidence>
<feature type="domain" description="Phospholipid/glycerol acyltransferase" evidence="3">
    <location>
        <begin position="73"/>
        <end position="296"/>
    </location>
</feature>
<dbReference type="SMART" id="SM00563">
    <property type="entry name" value="PlsC"/>
    <property type="match status" value="1"/>
</dbReference>
<accession>A0ABP0EGB7</accession>
<feature type="region of interest" description="Disordered" evidence="1">
    <location>
        <begin position="655"/>
        <end position="702"/>
    </location>
</feature>
<feature type="region of interest" description="Disordered" evidence="1">
    <location>
        <begin position="621"/>
        <end position="641"/>
    </location>
</feature>
<feature type="transmembrane region" description="Helical" evidence="2">
    <location>
        <begin position="531"/>
        <end position="549"/>
    </location>
</feature>
<feature type="transmembrane region" description="Helical" evidence="2">
    <location>
        <begin position="34"/>
        <end position="55"/>
    </location>
</feature>
<evidence type="ECO:0000259" key="3">
    <source>
        <dbReference type="SMART" id="SM00563"/>
    </source>
</evidence>
<dbReference type="InterPro" id="IPR052744">
    <property type="entry name" value="GPAT/DAPAT"/>
</dbReference>
<reference evidence="4 5" key="1">
    <citation type="submission" date="2024-01" db="EMBL/GenBank/DDBJ databases">
        <authorList>
            <consortium name="Genoscope - CEA"/>
            <person name="William W."/>
        </authorList>
    </citation>
    <scope>NUCLEOTIDE SEQUENCE [LARGE SCALE GENOMIC DNA]</scope>
    <source>
        <strain evidence="4 5">29B2s-10</strain>
    </source>
</reference>
<organism evidence="4 5">
    <name type="scientific">[Candida] anglica</name>
    <dbReference type="NCBI Taxonomy" id="148631"/>
    <lineage>
        <taxon>Eukaryota</taxon>
        <taxon>Fungi</taxon>
        <taxon>Dikarya</taxon>
        <taxon>Ascomycota</taxon>
        <taxon>Saccharomycotina</taxon>
        <taxon>Pichiomycetes</taxon>
        <taxon>Debaryomycetaceae</taxon>
        <taxon>Kurtzmaniella</taxon>
    </lineage>
</organism>
<name>A0ABP0EGB7_9ASCO</name>
<protein>
    <submittedName>
        <fullName evidence="4">Glycerol-3-phosphate O-acyltransferase 2</fullName>
    </submittedName>
</protein>
<dbReference type="EMBL" id="OZ004258">
    <property type="protein sequence ID" value="CAK7914680.1"/>
    <property type="molecule type" value="Genomic_DNA"/>
</dbReference>
<evidence type="ECO:0000256" key="2">
    <source>
        <dbReference type="SAM" id="Phobius"/>
    </source>
</evidence>
<sequence length="702" mass="79073">MGEKNGNSEKGGKEFNKVAATPPPLNTDNVFLNWLHYIAYDFVLYFFSLIIHTFFRDIESRGSFNIPKKGPVVFVIAPHANQFIDPLVVMSKVKENSGRRIAFLIAAKSFRRKFIGAAAKLTGAIPVERAQDNLKSATGKIFVDLDSDNDDQGARITGEGTLFTQECMVKGLIGLPNSLGNVQVDRIESDTVLYSRKPFKINRESPTEKDKKVIELLTEGTSYKTAPHIDNNVLFHNVFNHLNGGKILGIFPEGGSHDRPDLLPLKAGVAIMALGAATSKDNSEPINVIPVGMNYFHPHKFRSRAVVEFGRPIVVDKDTWGPKYEKDSKATVNELLQTITLGLSEVTVTCTDYDTLKTLQAARRLYTSTNRNNIPLPMVLEMNRRLIKGYQKYADHPDVIKVKQDVSQYNTQLKRMGLHDHQVEDLHQSNRTRALVMFAERLFKVCLFCGLSLPGVFLFSPVFIVSKRISKKKAADALAGSVVKIRAKDVLATWKILVAMVWAPCLYILYSVLGTVFIVKSDLLHGKVPTIVIFLVCYGWSVLTTYASLRIGEIGVDYYKSLKPLFYAFLSSNSDIMQLKELRDRRRVLANEVTEFCEKYGPGIFKDYDQFYRDYNEIKEDDYTSDSEESEDPKTNQGVLNGGLSNFNLNDLADIPIFSNHGDGEDESESESDKEDEQERNLKESSQVVDESQIRRRRVSKK</sequence>
<gene>
    <name evidence="4" type="primary">GPT2</name>
    <name evidence="4" type="ORF">CAAN4_F17568</name>
</gene>
<feature type="transmembrane region" description="Helical" evidence="2">
    <location>
        <begin position="496"/>
        <end position="519"/>
    </location>
</feature>
<evidence type="ECO:0000313" key="4">
    <source>
        <dbReference type="EMBL" id="CAK7914680.1"/>
    </source>
</evidence>
<feature type="compositionally biased region" description="Basic and acidic residues" evidence="1">
    <location>
        <begin position="1"/>
        <end position="16"/>
    </location>
</feature>
<dbReference type="Proteomes" id="UP001497600">
    <property type="component" value="Chromosome F"/>
</dbReference>
<evidence type="ECO:0000256" key="1">
    <source>
        <dbReference type="SAM" id="MobiDB-lite"/>
    </source>
</evidence>
<dbReference type="CDD" id="cd07992">
    <property type="entry name" value="LPLAT_AAK14816-like"/>
    <property type="match status" value="1"/>
</dbReference>
<keyword evidence="2" id="KW-0812">Transmembrane</keyword>
<keyword evidence="5" id="KW-1185">Reference proteome</keyword>
<feature type="compositionally biased region" description="Acidic residues" evidence="1">
    <location>
        <begin position="664"/>
        <end position="676"/>
    </location>
</feature>
<dbReference type="Pfam" id="PF01553">
    <property type="entry name" value="Acyltransferase"/>
    <property type="match status" value="1"/>
</dbReference>
<feature type="transmembrane region" description="Helical" evidence="2">
    <location>
        <begin position="442"/>
        <end position="464"/>
    </location>
</feature>
<dbReference type="PANTHER" id="PTHR31605">
    <property type="entry name" value="GLYCEROL-3-PHOSPHATE O-ACYLTRANSFERASE 1"/>
    <property type="match status" value="1"/>
</dbReference>
<dbReference type="InterPro" id="IPR002123">
    <property type="entry name" value="Plipid/glycerol_acylTrfase"/>
</dbReference>
<keyword evidence="2" id="KW-0472">Membrane</keyword>
<feature type="region of interest" description="Disordered" evidence="1">
    <location>
        <begin position="1"/>
        <end position="20"/>
    </location>
</feature>
<dbReference type="SUPFAM" id="SSF69593">
    <property type="entry name" value="Glycerol-3-phosphate (1)-acyltransferase"/>
    <property type="match status" value="2"/>
</dbReference>